<proteinExistence type="predicted"/>
<accession>A0A5J9TFQ6</accession>
<keyword evidence="2" id="KW-1185">Reference proteome</keyword>
<organism evidence="1 2">
    <name type="scientific">Eragrostis curvula</name>
    <name type="common">weeping love grass</name>
    <dbReference type="NCBI Taxonomy" id="38414"/>
    <lineage>
        <taxon>Eukaryota</taxon>
        <taxon>Viridiplantae</taxon>
        <taxon>Streptophyta</taxon>
        <taxon>Embryophyta</taxon>
        <taxon>Tracheophyta</taxon>
        <taxon>Spermatophyta</taxon>
        <taxon>Magnoliopsida</taxon>
        <taxon>Liliopsida</taxon>
        <taxon>Poales</taxon>
        <taxon>Poaceae</taxon>
        <taxon>PACMAD clade</taxon>
        <taxon>Chloridoideae</taxon>
        <taxon>Eragrostideae</taxon>
        <taxon>Eragrostidinae</taxon>
        <taxon>Eragrostis</taxon>
    </lineage>
</organism>
<gene>
    <name evidence="1" type="ORF">EJB05_43631</name>
</gene>
<dbReference type="AlphaFoldDB" id="A0A5J9TFQ6"/>
<comment type="caution">
    <text evidence="1">The sequence shown here is derived from an EMBL/GenBank/DDBJ whole genome shotgun (WGS) entry which is preliminary data.</text>
</comment>
<protein>
    <submittedName>
        <fullName evidence="1">Uncharacterized protein</fullName>
    </submittedName>
</protein>
<evidence type="ECO:0000313" key="2">
    <source>
        <dbReference type="Proteomes" id="UP000324897"/>
    </source>
</evidence>
<dbReference type="Proteomes" id="UP000324897">
    <property type="component" value="Chromosome 3"/>
</dbReference>
<dbReference type="Gramene" id="TVU10122">
    <property type="protein sequence ID" value="TVU10122"/>
    <property type="gene ID" value="EJB05_43631"/>
</dbReference>
<name>A0A5J9TFQ6_9POAL</name>
<sequence length="63" mass="7539">MYSSCNRDWREPSAPQLFFGSFGPLNYVTWGIISKTIWNVIEKLKDWMYDSLRYCVAIQRNKN</sequence>
<dbReference type="EMBL" id="RWGY01000039">
    <property type="protein sequence ID" value="TVU10122.1"/>
    <property type="molecule type" value="Genomic_DNA"/>
</dbReference>
<evidence type="ECO:0000313" key="1">
    <source>
        <dbReference type="EMBL" id="TVU10122.1"/>
    </source>
</evidence>
<feature type="non-terminal residue" evidence="1">
    <location>
        <position position="63"/>
    </location>
</feature>
<reference evidence="1 2" key="1">
    <citation type="journal article" date="2019" name="Sci. Rep.">
        <title>A high-quality genome of Eragrostis curvula grass provides insights into Poaceae evolution and supports new strategies to enhance forage quality.</title>
        <authorList>
            <person name="Carballo J."/>
            <person name="Santos B.A.C.M."/>
            <person name="Zappacosta D."/>
            <person name="Garbus I."/>
            <person name="Selva J.P."/>
            <person name="Gallo C.A."/>
            <person name="Diaz A."/>
            <person name="Albertini E."/>
            <person name="Caccamo M."/>
            <person name="Echenique V."/>
        </authorList>
    </citation>
    <scope>NUCLEOTIDE SEQUENCE [LARGE SCALE GENOMIC DNA]</scope>
    <source>
        <strain evidence="2">cv. Victoria</strain>
        <tissue evidence="1">Leaf</tissue>
    </source>
</reference>